<evidence type="ECO:0000313" key="2">
    <source>
        <dbReference type="Proteomes" id="UP000553632"/>
    </source>
</evidence>
<dbReference type="AlphaFoldDB" id="A0A7J6SIB0"/>
<reference evidence="1 2" key="1">
    <citation type="submission" date="2020-04" db="EMBL/GenBank/DDBJ databases">
        <title>Perkinsus olseni comparative genomics.</title>
        <authorList>
            <person name="Bogema D.R."/>
        </authorList>
    </citation>
    <scope>NUCLEOTIDE SEQUENCE [LARGE SCALE GENOMIC DNA]</scope>
    <source>
        <strain evidence="1 2">ATCC PRA-207</strain>
    </source>
</reference>
<protein>
    <submittedName>
        <fullName evidence="1">Uncharacterized protein</fullName>
    </submittedName>
</protein>
<comment type="caution">
    <text evidence="1">The sequence shown here is derived from an EMBL/GenBank/DDBJ whole genome shotgun (WGS) entry which is preliminary data.</text>
</comment>
<evidence type="ECO:0000313" key="1">
    <source>
        <dbReference type="EMBL" id="KAF4732561.1"/>
    </source>
</evidence>
<dbReference type="EMBL" id="JABANO010017973">
    <property type="protein sequence ID" value="KAF4732561.1"/>
    <property type="molecule type" value="Genomic_DNA"/>
</dbReference>
<dbReference type="Proteomes" id="UP000553632">
    <property type="component" value="Unassembled WGS sequence"/>
</dbReference>
<name>A0A7J6SIB0_PEROL</name>
<keyword evidence="2" id="KW-1185">Reference proteome</keyword>
<accession>A0A7J6SIB0</accession>
<gene>
    <name evidence="1" type="ORF">FOZ63_015058</name>
</gene>
<proteinExistence type="predicted"/>
<feature type="non-terminal residue" evidence="1">
    <location>
        <position position="1"/>
    </location>
</feature>
<sequence length="58" mass="6683">SKSTLNKLCSVLSTLWASEDSIRLVKLCQLVCRHCVYYGTVDLVEVRGLPWKRFLKLL</sequence>
<organism evidence="1 2">
    <name type="scientific">Perkinsus olseni</name>
    <name type="common">Perkinsus atlanticus</name>
    <dbReference type="NCBI Taxonomy" id="32597"/>
    <lineage>
        <taxon>Eukaryota</taxon>
        <taxon>Sar</taxon>
        <taxon>Alveolata</taxon>
        <taxon>Perkinsozoa</taxon>
        <taxon>Perkinsea</taxon>
        <taxon>Perkinsida</taxon>
        <taxon>Perkinsidae</taxon>
        <taxon>Perkinsus</taxon>
    </lineage>
</organism>